<organism evidence="2 3">
    <name type="scientific">Cedratvirus kamchatka</name>
    <dbReference type="NCBI Taxonomy" id="2716914"/>
    <lineage>
        <taxon>Viruses</taxon>
        <taxon>Pithoviruses</taxon>
        <taxon>Orthocedratvirinae</taxon>
        <taxon>Alphacedratvirus</taxon>
        <taxon>Alphacedratvirus rossiense</taxon>
    </lineage>
</organism>
<dbReference type="Proteomes" id="UP001224087">
    <property type="component" value="Segment"/>
</dbReference>
<keyword evidence="3" id="KW-1185">Reference proteome</keyword>
<name>A0A6G8MY65_9VIRU</name>
<reference evidence="2" key="1">
    <citation type="submission" date="2019-12" db="EMBL/GenBank/DDBJ databases">
        <title>The DNA Methylation Landscape of Giant Viruses.</title>
        <authorList>
            <person name="Jeudy S."/>
            <person name="Rigou S."/>
            <person name="Alempic J.-M."/>
            <person name="Claverie J.-M."/>
            <person name="Abergel C."/>
            <person name="Legendre M."/>
        </authorList>
    </citation>
    <scope>NUCLEOTIDE SEQUENCE</scope>
    <source>
        <strain evidence="2">P4</strain>
    </source>
</reference>
<dbReference type="GO" id="GO:0016747">
    <property type="term" value="F:acyltransferase activity, transferring groups other than amino-acyl groups"/>
    <property type="evidence" value="ECO:0007669"/>
    <property type="project" value="InterPro"/>
</dbReference>
<evidence type="ECO:0000259" key="1">
    <source>
        <dbReference type="Pfam" id="PF00583"/>
    </source>
</evidence>
<dbReference type="Pfam" id="PF00583">
    <property type="entry name" value="Acetyltransf_1"/>
    <property type="match status" value="1"/>
</dbReference>
<protein>
    <submittedName>
        <fullName evidence="2">Acyl-CoA N-acetyltransferase</fullName>
    </submittedName>
</protein>
<proteinExistence type="predicted"/>
<accession>A0A6G8MY65</accession>
<dbReference type="InterPro" id="IPR000182">
    <property type="entry name" value="GNAT_dom"/>
</dbReference>
<sequence>MHYEFFVGPIDLEERYPELVSNSTYLYPERMTTHYIIYNGQRARVESYRGKWYSADLNDEINAFIKRERPKLFSEDYVVQGKWSPTVKRGEGSWLSIMVHDNKIIGSYEGRVLEDELGRGFSLDSYITISPEYQGRGLCREFVAFTYERLLSVYKVDYIIITVSSKIGAGACRCYVRAAKDLGLCTYGSRSQEHEYLYREVEDCNLGDLEFLVFSLLPGVDQVMTEFFNRETEEDV</sequence>
<dbReference type="SUPFAM" id="SSF55729">
    <property type="entry name" value="Acyl-CoA N-acyltransferases (Nat)"/>
    <property type="match status" value="1"/>
</dbReference>
<evidence type="ECO:0000313" key="3">
    <source>
        <dbReference type="Proteomes" id="UP001224087"/>
    </source>
</evidence>
<dbReference type="InterPro" id="IPR016181">
    <property type="entry name" value="Acyl_CoA_acyltransferase"/>
</dbReference>
<gene>
    <name evidence="2" type="primary">ck150</name>
</gene>
<dbReference type="EMBL" id="MN873693">
    <property type="protein sequence ID" value="QIN54275.1"/>
    <property type="molecule type" value="Genomic_DNA"/>
</dbReference>
<feature type="domain" description="N-acetyltransferase" evidence="1">
    <location>
        <begin position="74"/>
        <end position="176"/>
    </location>
</feature>
<evidence type="ECO:0000313" key="2">
    <source>
        <dbReference type="EMBL" id="QIN54275.1"/>
    </source>
</evidence>